<dbReference type="EMBL" id="LYXE01000069">
    <property type="protein sequence ID" value="PDV99485.1"/>
    <property type="molecule type" value="Genomic_DNA"/>
</dbReference>
<dbReference type="Pfam" id="PF02608">
    <property type="entry name" value="Bmp"/>
    <property type="match status" value="1"/>
</dbReference>
<keyword evidence="1 3" id="KW-0732">Signal</keyword>
<evidence type="ECO:0000256" key="2">
    <source>
        <dbReference type="SAM" id="MobiDB-lite"/>
    </source>
</evidence>
<dbReference type="PANTHER" id="PTHR43208:SF1">
    <property type="entry name" value="ABC TRANSPORTER SUBSTRATE-BINDING PROTEIN"/>
    <property type="match status" value="1"/>
</dbReference>
<feature type="domain" description="ABC transporter substrate-binding protein PnrA-like" evidence="4">
    <location>
        <begin position="77"/>
        <end position="233"/>
    </location>
</feature>
<evidence type="ECO:0000313" key="6">
    <source>
        <dbReference type="Proteomes" id="UP000220922"/>
    </source>
</evidence>
<keyword evidence="6" id="KW-1185">Reference proteome</keyword>
<reference evidence="5 6" key="1">
    <citation type="submission" date="2016-05" db="EMBL/GenBank/DDBJ databases">
        <authorList>
            <person name="Lavstsen T."/>
            <person name="Jespersen J.S."/>
        </authorList>
    </citation>
    <scope>NUCLEOTIDE SEQUENCE [LARGE SCALE GENOMIC DNA]</scope>
    <source>
        <strain evidence="5 6">B7-9</strain>
    </source>
</reference>
<name>A0A2H3L859_9CHLR</name>
<comment type="caution">
    <text evidence="5">The sequence shown here is derived from an EMBL/GenBank/DDBJ whole genome shotgun (WGS) entry which is preliminary data.</text>
</comment>
<dbReference type="GO" id="GO:0005886">
    <property type="term" value="C:plasma membrane"/>
    <property type="evidence" value="ECO:0007669"/>
    <property type="project" value="InterPro"/>
</dbReference>
<proteinExistence type="predicted"/>
<evidence type="ECO:0000256" key="1">
    <source>
        <dbReference type="ARBA" id="ARBA00022729"/>
    </source>
</evidence>
<dbReference type="PROSITE" id="PS51257">
    <property type="entry name" value="PROKAR_LIPOPROTEIN"/>
    <property type="match status" value="1"/>
</dbReference>
<organism evidence="5 6">
    <name type="scientific">Candidatus Chloroploca asiatica</name>
    <dbReference type="NCBI Taxonomy" id="1506545"/>
    <lineage>
        <taxon>Bacteria</taxon>
        <taxon>Bacillati</taxon>
        <taxon>Chloroflexota</taxon>
        <taxon>Chloroflexia</taxon>
        <taxon>Chloroflexales</taxon>
        <taxon>Chloroflexineae</taxon>
        <taxon>Oscillochloridaceae</taxon>
        <taxon>Candidatus Chloroploca</taxon>
    </lineage>
</organism>
<feature type="region of interest" description="Disordered" evidence="2">
    <location>
        <begin position="26"/>
        <end position="69"/>
    </location>
</feature>
<evidence type="ECO:0000313" key="5">
    <source>
        <dbReference type="EMBL" id="PDV99485.1"/>
    </source>
</evidence>
<dbReference type="Gene3D" id="3.40.50.2300">
    <property type="match status" value="2"/>
</dbReference>
<accession>A0A2H3L859</accession>
<evidence type="ECO:0000259" key="4">
    <source>
        <dbReference type="Pfam" id="PF02608"/>
    </source>
</evidence>
<gene>
    <name evidence="5" type="ORF">A9Q02_11870</name>
</gene>
<feature type="chain" id="PRO_5013796575" evidence="3">
    <location>
        <begin position="28"/>
        <end position="438"/>
    </location>
</feature>
<sequence>MRQPPVRFIALLVLFALLLGACGTTPAAQPTAAPAPEATGAPPVEPTDAPAEPTAEATQPTEPPAATEAPAEEEFVFGMILVGPTNDGGWNQAHFEAAEYAQARLPGSRFIYIDKVNPADRPNVQVEQAIEELINQGAKFVITNSAEFADGTKLAAEAHPEVYFLHASGDAVLTGSAPSNLTNLMGRMEYGKMMAGCAAALQSDAGKLAYLGPLIDPETRRLVNSTYLGAKYCWENYREQPADSLDFKVTWIGFWFNIPGVTLDPTRVATDFINEGNDVIISGIDTTEALVEANKASAAGRTVWAVPYDYEDACAQGEDVCLGVPYFNWGPRYTEILTEAQAGRFESQWEWIGPDWSDINNPDTSMIGFIKGAGLTPENGAFLDDFISKLADGSLDLFTGPLNFQDGTVFVAEGAVADDLAIWNTPQLLEGIEGQSAP</sequence>
<dbReference type="AlphaFoldDB" id="A0A2H3L859"/>
<evidence type="ECO:0000256" key="3">
    <source>
        <dbReference type="SAM" id="SignalP"/>
    </source>
</evidence>
<feature type="signal peptide" evidence="3">
    <location>
        <begin position="1"/>
        <end position="27"/>
    </location>
</feature>
<dbReference type="OrthoDB" id="9769871at2"/>
<dbReference type="RefSeq" id="WP_097651804.1">
    <property type="nucleotide sequence ID" value="NZ_LYXE01000069.1"/>
</dbReference>
<dbReference type="InterPro" id="IPR003760">
    <property type="entry name" value="PnrA-like"/>
</dbReference>
<protein>
    <submittedName>
        <fullName evidence="5">BMP family ABC transporter substrate-binding protein</fullName>
    </submittedName>
</protein>
<dbReference type="Proteomes" id="UP000220922">
    <property type="component" value="Unassembled WGS sequence"/>
</dbReference>
<dbReference type="InterPro" id="IPR052910">
    <property type="entry name" value="ABC-Purine-Binding"/>
</dbReference>
<dbReference type="PANTHER" id="PTHR43208">
    <property type="entry name" value="ABC TRANSPORTER SUBSTRATE-BINDING PROTEIN"/>
    <property type="match status" value="1"/>
</dbReference>